<sequence>MVHGALIEDALMRFLKSYLVAGDATDALLDDFNSPVGTWSARTLLAYSVGLISEDERDAVDLLRAIRNMFAHSMSADYDDPAVAKKLTDLTERLGGERFIPLDKQYQMLVSFLAASFFNRVSQVGPHPDQISPLALQPSSTRRPLNPPRVKRSGKRAARPISS</sequence>
<proteinExistence type="predicted"/>
<gene>
    <name evidence="2" type="ORF">DI549_20920</name>
</gene>
<protein>
    <submittedName>
        <fullName evidence="2">Uncharacterized protein</fullName>
    </submittedName>
</protein>
<organism evidence="2 3">
    <name type="scientific">Ancylobacter novellus</name>
    <name type="common">Thiobacillus novellus</name>
    <dbReference type="NCBI Taxonomy" id="921"/>
    <lineage>
        <taxon>Bacteria</taxon>
        <taxon>Pseudomonadati</taxon>
        <taxon>Pseudomonadota</taxon>
        <taxon>Alphaproteobacteria</taxon>
        <taxon>Hyphomicrobiales</taxon>
        <taxon>Xanthobacteraceae</taxon>
        <taxon>Ancylobacter</taxon>
    </lineage>
</organism>
<dbReference type="InterPro" id="IPR038026">
    <property type="entry name" value="MtlR-like_sf"/>
</dbReference>
<feature type="region of interest" description="Disordered" evidence="1">
    <location>
        <begin position="129"/>
        <end position="163"/>
    </location>
</feature>
<evidence type="ECO:0000313" key="2">
    <source>
        <dbReference type="EMBL" id="PZQ79160.1"/>
    </source>
</evidence>
<dbReference type="EMBL" id="QFQD01000099">
    <property type="protein sequence ID" value="PZQ79160.1"/>
    <property type="molecule type" value="Genomic_DNA"/>
</dbReference>
<comment type="caution">
    <text evidence="2">The sequence shown here is derived from an EMBL/GenBank/DDBJ whole genome shotgun (WGS) entry which is preliminary data.</text>
</comment>
<dbReference type="SUPFAM" id="SSF158668">
    <property type="entry name" value="MtlR-like"/>
    <property type="match status" value="1"/>
</dbReference>
<dbReference type="Proteomes" id="UP000248887">
    <property type="component" value="Unassembled WGS sequence"/>
</dbReference>
<dbReference type="Gene3D" id="1.20.120.330">
    <property type="entry name" value="Nucleotidyltransferases domain 2"/>
    <property type="match status" value="1"/>
</dbReference>
<reference evidence="2 3" key="1">
    <citation type="submission" date="2017-08" db="EMBL/GenBank/DDBJ databases">
        <title>Infants hospitalized years apart are colonized by the same room-sourced microbial strains.</title>
        <authorList>
            <person name="Brooks B."/>
            <person name="Olm M.R."/>
            <person name="Firek B.A."/>
            <person name="Baker R."/>
            <person name="Thomas B.C."/>
            <person name="Morowitz M.J."/>
            <person name="Banfield J.F."/>
        </authorList>
    </citation>
    <scope>NUCLEOTIDE SEQUENCE [LARGE SCALE GENOMIC DNA]</scope>
    <source>
        <strain evidence="2">S2_005_001_R2_27</strain>
    </source>
</reference>
<feature type="compositionally biased region" description="Basic residues" evidence="1">
    <location>
        <begin position="149"/>
        <end position="163"/>
    </location>
</feature>
<name>A0A2W5SWM4_ANCNO</name>
<accession>A0A2W5SWM4</accession>
<dbReference type="AlphaFoldDB" id="A0A2W5SWM4"/>
<evidence type="ECO:0000313" key="3">
    <source>
        <dbReference type="Proteomes" id="UP000248887"/>
    </source>
</evidence>
<evidence type="ECO:0000256" key="1">
    <source>
        <dbReference type="SAM" id="MobiDB-lite"/>
    </source>
</evidence>